<keyword evidence="2" id="KW-1277">Toxin-antitoxin system</keyword>
<reference evidence="4 5" key="1">
    <citation type="journal article" date="2020" name="ISME J.">
        <title>Comparative genomics reveals insights into cyanobacterial evolution and habitat adaptation.</title>
        <authorList>
            <person name="Chen M.Y."/>
            <person name="Teng W.K."/>
            <person name="Zhao L."/>
            <person name="Hu C.X."/>
            <person name="Zhou Y.K."/>
            <person name="Han B.P."/>
            <person name="Song L.R."/>
            <person name="Shu W.S."/>
        </authorList>
    </citation>
    <scope>NUCLEOTIDE SEQUENCE [LARGE SCALE GENOMIC DNA]</scope>
    <source>
        <strain evidence="4 5">FACHB-1050</strain>
    </source>
</reference>
<dbReference type="RefSeq" id="WP_190577994.1">
    <property type="nucleotide sequence ID" value="NZ_CAWPQU010000004.1"/>
</dbReference>
<dbReference type="Proteomes" id="UP000618445">
    <property type="component" value="Unassembled WGS sequence"/>
</dbReference>
<protein>
    <recommendedName>
        <fullName evidence="3">Toxin</fullName>
    </recommendedName>
</protein>
<dbReference type="EMBL" id="JACJQY010000012">
    <property type="protein sequence ID" value="MBD2317130.1"/>
    <property type="molecule type" value="Genomic_DNA"/>
</dbReference>
<organism evidence="4 5">
    <name type="scientific">Phormidium tenue FACHB-1050</name>
    <dbReference type="NCBI Taxonomy" id="2692857"/>
    <lineage>
        <taxon>Bacteria</taxon>
        <taxon>Bacillati</taxon>
        <taxon>Cyanobacteriota</taxon>
        <taxon>Cyanophyceae</taxon>
        <taxon>Oscillatoriophycideae</taxon>
        <taxon>Oscillatoriales</taxon>
        <taxon>Oscillatoriaceae</taxon>
        <taxon>Phormidium</taxon>
    </lineage>
</organism>
<dbReference type="Pfam" id="PF05016">
    <property type="entry name" value="ParE_toxin"/>
    <property type="match status" value="1"/>
</dbReference>
<evidence type="ECO:0000256" key="3">
    <source>
        <dbReference type="PIRNR" id="PIRNR029218"/>
    </source>
</evidence>
<name>A0ABR8CAK7_9CYAN</name>
<proteinExistence type="inferred from homology"/>
<dbReference type="InterPro" id="IPR051803">
    <property type="entry name" value="TA_system_RelE-like_toxin"/>
</dbReference>
<dbReference type="InterPro" id="IPR028344">
    <property type="entry name" value="ParE1/4"/>
</dbReference>
<evidence type="ECO:0000313" key="4">
    <source>
        <dbReference type="EMBL" id="MBD2317130.1"/>
    </source>
</evidence>
<comment type="caution">
    <text evidence="4">The sequence shown here is derived from an EMBL/GenBank/DDBJ whole genome shotgun (WGS) entry which is preliminary data.</text>
</comment>
<keyword evidence="5" id="KW-1185">Reference proteome</keyword>
<dbReference type="Gene3D" id="3.30.2310.20">
    <property type="entry name" value="RelE-like"/>
    <property type="match status" value="1"/>
</dbReference>
<dbReference type="PIRSF" id="PIRSF029218">
    <property type="entry name" value="ParE"/>
    <property type="match status" value="1"/>
</dbReference>
<evidence type="ECO:0000313" key="5">
    <source>
        <dbReference type="Proteomes" id="UP000618445"/>
    </source>
</evidence>
<sequence length="98" mass="11312">MAIIVKRPLAELDLLDIWDYIADDSPDRADDFLDRIESKLLTLAQNSGLGRKRPELLPDIRSFPIGNYVVFYQQIEDGIDVIRLLHGSRDIEQVFKQN</sequence>
<comment type="similarity">
    <text evidence="1 3">Belongs to the RelE toxin family.</text>
</comment>
<dbReference type="InterPro" id="IPR035093">
    <property type="entry name" value="RelE/ParE_toxin_dom_sf"/>
</dbReference>
<gene>
    <name evidence="4" type="ORF">H6G05_09770</name>
</gene>
<dbReference type="InterPro" id="IPR007712">
    <property type="entry name" value="RelE/ParE_toxin"/>
</dbReference>
<evidence type="ECO:0000256" key="2">
    <source>
        <dbReference type="ARBA" id="ARBA00022649"/>
    </source>
</evidence>
<evidence type="ECO:0000256" key="1">
    <source>
        <dbReference type="ARBA" id="ARBA00006226"/>
    </source>
</evidence>
<dbReference type="PANTHER" id="PTHR33755">
    <property type="entry name" value="TOXIN PARE1-RELATED"/>
    <property type="match status" value="1"/>
</dbReference>
<accession>A0ABR8CAK7</accession>